<sequence>PIRLPSYEFRNLSFLPDPIPSKGSIPKYVLVAEKIYDYIDCKNCRKCRYIYSNKSLTNDEQQDYQQALESYSYSCGALIFPDDHYLKK</sequence>
<name>A0ACA9R2M9_9GLOM</name>
<dbReference type="EMBL" id="CAJVQC010042116">
    <property type="protein sequence ID" value="CAG8774519.1"/>
    <property type="molecule type" value="Genomic_DNA"/>
</dbReference>
<protein>
    <submittedName>
        <fullName evidence="1">10003_t:CDS:1</fullName>
    </submittedName>
</protein>
<evidence type="ECO:0000313" key="2">
    <source>
        <dbReference type="Proteomes" id="UP000789920"/>
    </source>
</evidence>
<feature type="non-terminal residue" evidence="1">
    <location>
        <position position="88"/>
    </location>
</feature>
<proteinExistence type="predicted"/>
<dbReference type="Proteomes" id="UP000789920">
    <property type="component" value="Unassembled WGS sequence"/>
</dbReference>
<accession>A0ACA9R2M9</accession>
<evidence type="ECO:0000313" key="1">
    <source>
        <dbReference type="EMBL" id="CAG8774519.1"/>
    </source>
</evidence>
<keyword evidence="2" id="KW-1185">Reference proteome</keyword>
<reference evidence="1" key="1">
    <citation type="submission" date="2021-06" db="EMBL/GenBank/DDBJ databases">
        <authorList>
            <person name="Kallberg Y."/>
            <person name="Tangrot J."/>
            <person name="Rosling A."/>
        </authorList>
    </citation>
    <scope>NUCLEOTIDE SEQUENCE</scope>
    <source>
        <strain evidence="1">MA461A</strain>
    </source>
</reference>
<organism evidence="1 2">
    <name type="scientific">Racocetra persica</name>
    <dbReference type="NCBI Taxonomy" id="160502"/>
    <lineage>
        <taxon>Eukaryota</taxon>
        <taxon>Fungi</taxon>
        <taxon>Fungi incertae sedis</taxon>
        <taxon>Mucoromycota</taxon>
        <taxon>Glomeromycotina</taxon>
        <taxon>Glomeromycetes</taxon>
        <taxon>Diversisporales</taxon>
        <taxon>Gigasporaceae</taxon>
        <taxon>Racocetra</taxon>
    </lineage>
</organism>
<comment type="caution">
    <text evidence="1">The sequence shown here is derived from an EMBL/GenBank/DDBJ whole genome shotgun (WGS) entry which is preliminary data.</text>
</comment>
<gene>
    <name evidence="1" type="ORF">RPERSI_LOCUS16815</name>
</gene>
<feature type="non-terminal residue" evidence="1">
    <location>
        <position position="1"/>
    </location>
</feature>